<dbReference type="AlphaFoldDB" id="A0A914DF26"/>
<accession>A0A914DF26</accession>
<organism evidence="1 2">
    <name type="scientific">Acrobeloides nanus</name>
    <dbReference type="NCBI Taxonomy" id="290746"/>
    <lineage>
        <taxon>Eukaryota</taxon>
        <taxon>Metazoa</taxon>
        <taxon>Ecdysozoa</taxon>
        <taxon>Nematoda</taxon>
        <taxon>Chromadorea</taxon>
        <taxon>Rhabditida</taxon>
        <taxon>Tylenchina</taxon>
        <taxon>Cephalobomorpha</taxon>
        <taxon>Cephaloboidea</taxon>
        <taxon>Cephalobidae</taxon>
        <taxon>Acrobeloides</taxon>
    </lineage>
</organism>
<name>A0A914DF26_9BILA</name>
<keyword evidence="1" id="KW-1185">Reference proteome</keyword>
<dbReference type="Proteomes" id="UP000887540">
    <property type="component" value="Unplaced"/>
</dbReference>
<sequence>MISKKRNGYMDWTVCDDGQWCPGTAKCYDKDGDGVIDSCTNNVAMVSGVMDLIRNVTKRMVKRSVLG</sequence>
<reference evidence="2" key="1">
    <citation type="submission" date="2022-11" db="UniProtKB">
        <authorList>
            <consortium name="WormBaseParasite"/>
        </authorList>
    </citation>
    <scope>IDENTIFICATION</scope>
</reference>
<protein>
    <submittedName>
        <fullName evidence="2">Uncharacterized protein</fullName>
    </submittedName>
</protein>
<evidence type="ECO:0000313" key="1">
    <source>
        <dbReference type="Proteomes" id="UP000887540"/>
    </source>
</evidence>
<dbReference type="WBParaSite" id="ACRNAN_scaffold2543.g23398.t1">
    <property type="protein sequence ID" value="ACRNAN_scaffold2543.g23398.t1"/>
    <property type="gene ID" value="ACRNAN_scaffold2543.g23398"/>
</dbReference>
<proteinExistence type="predicted"/>
<evidence type="ECO:0000313" key="2">
    <source>
        <dbReference type="WBParaSite" id="ACRNAN_scaffold2543.g23398.t1"/>
    </source>
</evidence>